<dbReference type="RefSeq" id="WP_013679467.1">
    <property type="nucleotide sequence ID" value="NC_015315.1"/>
</dbReference>
<sequence>MRGQISSPVAASIFALSVAVLMLFAFMKLSSLPHGGYLAPLSPPQGGPARWIHVFYYNGDFWAVDAETSSPTLAEAAVGLDGIWVATFYLWPGGYNCTYNSSFVLDGKPISVSNPLRIGPDPYSGLWCPPPWRGGGVCSAAVVESRGRLLLARCIP</sequence>
<keyword evidence="1" id="KW-0472">Membrane</keyword>
<dbReference type="GeneID" id="10360180"/>
<name>F2L475_THEU7</name>
<gene>
    <name evidence="2" type="ordered locus">TUZN_0639</name>
</gene>
<dbReference type="eggNOG" id="arCOG05614">
    <property type="taxonomic scope" value="Archaea"/>
</dbReference>
<organism evidence="2 3">
    <name type="scientific">Thermoproteus uzoniensis (strain 768-20)</name>
    <dbReference type="NCBI Taxonomy" id="999630"/>
    <lineage>
        <taxon>Archaea</taxon>
        <taxon>Thermoproteota</taxon>
        <taxon>Thermoprotei</taxon>
        <taxon>Thermoproteales</taxon>
        <taxon>Thermoproteaceae</taxon>
        <taxon>Thermoproteus</taxon>
    </lineage>
</organism>
<reference key="2">
    <citation type="submission" date="2011-03" db="EMBL/GenBank/DDBJ databases">
        <title>Complete genome sequence of the thermoacidophilic crenarchaeon Thermoproteus uzoniensis 768-20.</title>
        <authorList>
            <person name="Mardanov A.V."/>
            <person name="Gumerov V.M."/>
            <person name="Beletsky A.V."/>
            <person name="Prokofeva M.I."/>
            <person name="Bonch-Osmolovskaya E.A."/>
            <person name="Ravin N.V."/>
            <person name="Skryabin K.G."/>
        </authorList>
    </citation>
    <scope>NUCLEOTIDE SEQUENCE</scope>
    <source>
        <strain>768-20</strain>
    </source>
</reference>
<keyword evidence="1" id="KW-0812">Transmembrane</keyword>
<evidence type="ECO:0000313" key="2">
    <source>
        <dbReference type="EMBL" id="AEA12131.1"/>
    </source>
</evidence>
<keyword evidence="1" id="KW-1133">Transmembrane helix</keyword>
<dbReference type="KEGG" id="tuz:TUZN_0639"/>
<dbReference type="Proteomes" id="UP000008138">
    <property type="component" value="Chromosome"/>
</dbReference>
<feature type="transmembrane region" description="Helical" evidence="1">
    <location>
        <begin position="6"/>
        <end position="26"/>
    </location>
</feature>
<dbReference type="OrthoDB" id="28053at2157"/>
<evidence type="ECO:0000256" key="1">
    <source>
        <dbReference type="SAM" id="Phobius"/>
    </source>
</evidence>
<dbReference type="EMBL" id="CP002590">
    <property type="protein sequence ID" value="AEA12131.1"/>
    <property type="molecule type" value="Genomic_DNA"/>
</dbReference>
<accession>F2L475</accession>
<dbReference type="AlphaFoldDB" id="F2L475"/>
<proteinExistence type="predicted"/>
<dbReference type="STRING" id="999630.TUZN_0639"/>
<reference evidence="2 3" key="1">
    <citation type="journal article" date="2011" name="J. Bacteriol.">
        <title>Complete genome sequence of the thermoacidophilic crenarchaeon Thermoproteus uzoniensis 768-20.</title>
        <authorList>
            <person name="Mardanov A.V."/>
            <person name="Gumerov V.M."/>
            <person name="Beletsky A.V."/>
            <person name="Prokofeva M.I."/>
            <person name="Bonch-Osmolovskaya E.A."/>
            <person name="Ravin N.V."/>
            <person name="Skryabin K.G."/>
        </authorList>
    </citation>
    <scope>NUCLEOTIDE SEQUENCE [LARGE SCALE GENOMIC DNA]</scope>
    <source>
        <strain evidence="2 3">768-20</strain>
    </source>
</reference>
<evidence type="ECO:0000313" key="3">
    <source>
        <dbReference type="Proteomes" id="UP000008138"/>
    </source>
</evidence>
<keyword evidence="3" id="KW-1185">Reference proteome</keyword>
<protein>
    <submittedName>
        <fullName evidence="2">Uncharacterized protein</fullName>
    </submittedName>
</protein>
<dbReference type="HOGENOM" id="CLU_1782559_0_0_2"/>